<reference evidence="13" key="1">
    <citation type="submission" date="2016-10" db="EMBL/GenBank/DDBJ databases">
        <authorList>
            <person name="See-Too W.S."/>
        </authorList>
    </citation>
    <scope>NUCLEOTIDE SEQUENCE [LARGE SCALE GENOMIC DNA]</scope>
    <source>
        <strain evidence="13">DSM 23997</strain>
    </source>
</reference>
<dbReference type="EMBL" id="CP016539">
    <property type="protein sequence ID" value="ANU19554.1"/>
    <property type="molecule type" value="Genomic_DNA"/>
</dbReference>
<feature type="binding site" evidence="11">
    <location>
        <position position="339"/>
    </location>
    <ligand>
        <name>FMN</name>
        <dbReference type="ChEBI" id="CHEBI:58210"/>
    </ligand>
</feature>
<feature type="binding site" evidence="11">
    <location>
        <begin position="253"/>
        <end position="254"/>
    </location>
    <ligand>
        <name>FMN</name>
        <dbReference type="ChEBI" id="CHEBI:58210"/>
    </ligand>
</feature>
<dbReference type="PROSITE" id="PS00787">
    <property type="entry name" value="CHORISMATE_SYNTHASE_1"/>
    <property type="match status" value="1"/>
</dbReference>
<keyword evidence="10 11" id="KW-0456">Lyase</keyword>
<evidence type="ECO:0000256" key="12">
    <source>
        <dbReference type="RuleBase" id="RU000605"/>
    </source>
</evidence>
<keyword evidence="8 11" id="KW-0521">NADP</keyword>
<dbReference type="PROSITE" id="PS00788">
    <property type="entry name" value="CHORISMATE_SYNTHASE_2"/>
    <property type="match status" value="1"/>
</dbReference>
<name>A0A1C7E6G7_9BACL</name>
<protein>
    <recommendedName>
        <fullName evidence="3 11">Chorismate synthase</fullName>
        <shortName evidence="11">CS</shortName>
        <ecNumber evidence="3 11">4.2.3.5</ecNumber>
    </recommendedName>
    <alternativeName>
        <fullName evidence="11">5-enolpyruvylshikimate-3-phosphate phospholyase</fullName>
    </alternativeName>
</protein>
<keyword evidence="4 11" id="KW-0028">Amino-acid biosynthesis</keyword>
<evidence type="ECO:0000256" key="11">
    <source>
        <dbReference type="HAMAP-Rule" id="MF_00300"/>
    </source>
</evidence>
<dbReference type="Proteomes" id="UP000092650">
    <property type="component" value="Chromosome"/>
</dbReference>
<comment type="subunit">
    <text evidence="11">Homotetramer.</text>
</comment>
<dbReference type="SUPFAM" id="SSF103263">
    <property type="entry name" value="Chorismate synthase, AroC"/>
    <property type="match status" value="1"/>
</dbReference>
<keyword evidence="5 11" id="KW-0285">Flavoprotein</keyword>
<evidence type="ECO:0000256" key="1">
    <source>
        <dbReference type="ARBA" id="ARBA00005044"/>
    </source>
</evidence>
<dbReference type="Gene3D" id="3.60.150.10">
    <property type="entry name" value="Chorismate synthase AroC"/>
    <property type="match status" value="1"/>
</dbReference>
<accession>A0A1C7E6G7</accession>
<evidence type="ECO:0000256" key="9">
    <source>
        <dbReference type="ARBA" id="ARBA00023141"/>
    </source>
</evidence>
<dbReference type="InterPro" id="IPR000453">
    <property type="entry name" value="Chorismate_synth"/>
</dbReference>
<dbReference type="GO" id="GO:0008652">
    <property type="term" value="P:amino acid biosynthetic process"/>
    <property type="evidence" value="ECO:0007669"/>
    <property type="project" value="UniProtKB-KW"/>
</dbReference>
<comment type="cofactor">
    <cofactor evidence="11 12">
        <name>FMNH2</name>
        <dbReference type="ChEBI" id="CHEBI:57618"/>
    </cofactor>
    <text evidence="11 12">Reduced FMN (FMNH(2)).</text>
</comment>
<dbReference type="GO" id="GO:0005829">
    <property type="term" value="C:cytosol"/>
    <property type="evidence" value="ECO:0007669"/>
    <property type="project" value="TreeGrafter"/>
</dbReference>
<dbReference type="AlphaFoldDB" id="A0A1C7E6G7"/>
<evidence type="ECO:0000256" key="2">
    <source>
        <dbReference type="ARBA" id="ARBA00008014"/>
    </source>
</evidence>
<evidence type="ECO:0000313" key="13">
    <source>
        <dbReference type="EMBL" id="ANU19554.1"/>
    </source>
</evidence>
<dbReference type="Pfam" id="PF01264">
    <property type="entry name" value="Chorismate_synt"/>
    <property type="match status" value="1"/>
</dbReference>
<evidence type="ECO:0000256" key="4">
    <source>
        <dbReference type="ARBA" id="ARBA00022605"/>
    </source>
</evidence>
<dbReference type="PANTHER" id="PTHR21085">
    <property type="entry name" value="CHORISMATE SYNTHASE"/>
    <property type="match status" value="1"/>
</dbReference>
<comment type="similarity">
    <text evidence="2 11 12">Belongs to the chorismate synthase family.</text>
</comment>
<dbReference type="RefSeq" id="WP_068869299.1">
    <property type="nucleotide sequence ID" value="NZ_CP016539.2"/>
</dbReference>
<comment type="pathway">
    <text evidence="1 11 12">Metabolic intermediate biosynthesis; chorismate biosynthesis; chorismate from D-erythrose 4-phosphate and phosphoenolpyruvate: step 7/7.</text>
</comment>
<comment type="function">
    <text evidence="11">Catalyzes the anti-1,4-elimination of the C-3 phosphate and the C-6 proR hydrogen from 5-enolpyruvylshikimate-3-phosphate (EPSP) to yield chorismate, which is the branch point compound that serves as the starting substrate for the three terminal pathways of aromatic amino acid biosynthesis. This reaction introduces a second double bond into the aromatic ring system.</text>
</comment>
<keyword evidence="14" id="KW-1185">Reference proteome</keyword>
<feature type="binding site" evidence="11">
    <location>
        <position position="45"/>
    </location>
    <ligand>
        <name>NADP(+)</name>
        <dbReference type="ChEBI" id="CHEBI:58349"/>
    </ligand>
</feature>
<dbReference type="GO" id="GO:0004107">
    <property type="term" value="F:chorismate synthase activity"/>
    <property type="evidence" value="ECO:0007669"/>
    <property type="project" value="UniProtKB-UniRule"/>
</dbReference>
<proteinExistence type="inferred from homology"/>
<dbReference type="OrthoDB" id="9771806at2"/>
<dbReference type="STRING" id="1038856.BBI15_04710"/>
<evidence type="ECO:0000256" key="6">
    <source>
        <dbReference type="ARBA" id="ARBA00022643"/>
    </source>
</evidence>
<dbReference type="GO" id="GO:0010181">
    <property type="term" value="F:FMN binding"/>
    <property type="evidence" value="ECO:0007669"/>
    <property type="project" value="TreeGrafter"/>
</dbReference>
<dbReference type="NCBIfam" id="NF003793">
    <property type="entry name" value="PRK05382.1"/>
    <property type="match status" value="1"/>
</dbReference>
<comment type="catalytic activity">
    <reaction evidence="11 12">
        <text>5-O-(1-carboxyvinyl)-3-phosphoshikimate = chorismate + phosphate</text>
        <dbReference type="Rhea" id="RHEA:21020"/>
        <dbReference type="ChEBI" id="CHEBI:29748"/>
        <dbReference type="ChEBI" id="CHEBI:43474"/>
        <dbReference type="ChEBI" id="CHEBI:57701"/>
        <dbReference type="EC" id="4.2.3.5"/>
    </reaction>
</comment>
<evidence type="ECO:0000256" key="8">
    <source>
        <dbReference type="ARBA" id="ARBA00022857"/>
    </source>
</evidence>
<dbReference type="HAMAP" id="MF_00300">
    <property type="entry name" value="Chorismate_synth"/>
    <property type="match status" value="1"/>
</dbReference>
<dbReference type="InterPro" id="IPR035904">
    <property type="entry name" value="Chorismate_synth_AroC_sf"/>
</dbReference>
<dbReference type="PANTHER" id="PTHR21085:SF0">
    <property type="entry name" value="CHORISMATE SYNTHASE"/>
    <property type="match status" value="1"/>
</dbReference>
<dbReference type="CDD" id="cd07304">
    <property type="entry name" value="Chorismate_synthase"/>
    <property type="match status" value="1"/>
</dbReference>
<dbReference type="EC" id="4.2.3.5" evidence="3 11"/>
<feature type="binding site" evidence="11">
    <location>
        <begin position="313"/>
        <end position="317"/>
    </location>
    <ligand>
        <name>FMN</name>
        <dbReference type="ChEBI" id="CHEBI:58210"/>
    </ligand>
</feature>
<dbReference type="GO" id="GO:0009423">
    <property type="term" value="P:chorismate biosynthetic process"/>
    <property type="evidence" value="ECO:0007669"/>
    <property type="project" value="UniProtKB-UniRule"/>
</dbReference>
<dbReference type="InterPro" id="IPR020541">
    <property type="entry name" value="Chorismate_synthase_CS"/>
</dbReference>
<dbReference type="UniPathway" id="UPA00053">
    <property type="reaction ID" value="UER00090"/>
</dbReference>
<dbReference type="FunFam" id="3.60.150.10:FF:000002">
    <property type="entry name" value="Chorismate synthase"/>
    <property type="match status" value="1"/>
</dbReference>
<feature type="binding site" evidence="11">
    <location>
        <position position="298"/>
    </location>
    <ligand>
        <name>FMN</name>
        <dbReference type="ChEBI" id="CHEBI:58210"/>
    </ligand>
</feature>
<evidence type="ECO:0000256" key="7">
    <source>
        <dbReference type="ARBA" id="ARBA00022827"/>
    </source>
</evidence>
<evidence type="ECO:0000256" key="10">
    <source>
        <dbReference type="ARBA" id="ARBA00023239"/>
    </source>
</evidence>
<sequence>MRYLTAGESHGPQLTAIIEGLPAQLPLTAEMINKELKRRQGGHGRGRRMQIETDTVEIVSGVRHGKTLGSPVALVVKNDDWKHWTNVMGIEPIEETDEVKRQLTRPRPGHADLNGGMKYGHRDLRNVLERSSARETTVRVAVGAVAKQLLAELGVKIVSHVTEIGGIKVDPASYLGKSADEIRDIVEQDAVYCADASKTKEMTDLIDATKKNGDSIGGTVEVIVEGMPAGIGSYVHYDRKLDAKIAASVMSINAFKGVEFGLGFEMARRPGSEVHDEIVWSEENGYSRSTNNLGGFEGGMTTGMPIIVRGVMKPIPTLYKPLKSVDIETKEPFQASIERSDSCAVPAASIVAEHVVAFEAANALLEQFDADQLPRLKENIESYKAYTKEF</sequence>
<keyword evidence="9 11" id="KW-0057">Aromatic amino acid biosynthesis</keyword>
<dbReference type="NCBIfam" id="TIGR00033">
    <property type="entry name" value="aroC"/>
    <property type="match status" value="1"/>
</dbReference>
<dbReference type="PIRSF" id="PIRSF001456">
    <property type="entry name" value="Chorismate_synth"/>
    <property type="match status" value="1"/>
</dbReference>
<dbReference type="GO" id="GO:0009073">
    <property type="term" value="P:aromatic amino acid family biosynthetic process"/>
    <property type="evidence" value="ECO:0007669"/>
    <property type="project" value="UniProtKB-KW"/>
</dbReference>
<evidence type="ECO:0000256" key="5">
    <source>
        <dbReference type="ARBA" id="ARBA00022630"/>
    </source>
</evidence>
<dbReference type="KEGG" id="ppla:BBI15_04710"/>
<evidence type="ECO:0000256" key="3">
    <source>
        <dbReference type="ARBA" id="ARBA00013036"/>
    </source>
</evidence>
<keyword evidence="6 11" id="KW-0288">FMN</keyword>
<evidence type="ECO:0000313" key="14">
    <source>
        <dbReference type="Proteomes" id="UP000092650"/>
    </source>
</evidence>
<organism evidence="13 14">
    <name type="scientific">Planococcus plakortidis</name>
    <dbReference type="NCBI Taxonomy" id="1038856"/>
    <lineage>
        <taxon>Bacteria</taxon>
        <taxon>Bacillati</taxon>
        <taxon>Bacillota</taxon>
        <taxon>Bacilli</taxon>
        <taxon>Bacillales</taxon>
        <taxon>Caryophanaceae</taxon>
        <taxon>Planococcus</taxon>
    </lineage>
</organism>
<feature type="binding site" evidence="11">
    <location>
        <begin position="130"/>
        <end position="132"/>
    </location>
    <ligand>
        <name>FMN</name>
        <dbReference type="ChEBI" id="CHEBI:58210"/>
    </ligand>
</feature>
<dbReference type="PROSITE" id="PS00789">
    <property type="entry name" value="CHORISMATE_SYNTHASE_3"/>
    <property type="match status" value="1"/>
</dbReference>
<keyword evidence="7 11" id="KW-0274">FAD</keyword>
<feature type="binding site" evidence="11">
    <location>
        <position position="39"/>
    </location>
    <ligand>
        <name>NADP(+)</name>
        <dbReference type="ChEBI" id="CHEBI:58349"/>
    </ligand>
</feature>
<gene>
    <name evidence="11" type="primary">aroC</name>
    <name evidence="13" type="ORF">BBI15_04710</name>
</gene>